<keyword evidence="7" id="KW-0812">Transmembrane</keyword>
<dbReference type="CDD" id="cd06464">
    <property type="entry name" value="ACD_sHsps-like"/>
    <property type="match status" value="1"/>
</dbReference>
<dbReference type="EMBL" id="CM001746">
    <property type="protein sequence ID" value="KJB44555.1"/>
    <property type="molecule type" value="Genomic_DNA"/>
</dbReference>
<dbReference type="GO" id="GO:0005886">
    <property type="term" value="C:plasma membrane"/>
    <property type="evidence" value="ECO:0007669"/>
    <property type="project" value="UniProtKB-SubCell"/>
</dbReference>
<evidence type="ECO:0000256" key="4">
    <source>
        <dbReference type="PROSITE-ProRule" id="PRU00285"/>
    </source>
</evidence>
<dbReference type="PROSITE" id="PS01031">
    <property type="entry name" value="SHSP"/>
    <property type="match status" value="1"/>
</dbReference>
<dbReference type="SMR" id="A0A0D2TLN5"/>
<dbReference type="Proteomes" id="UP000593578">
    <property type="component" value="Unassembled WGS sequence"/>
</dbReference>
<dbReference type="eggNOG" id="KOG0710">
    <property type="taxonomic scope" value="Eukaryota"/>
</dbReference>
<evidence type="ECO:0000256" key="5">
    <source>
        <dbReference type="RuleBase" id="RU003616"/>
    </source>
</evidence>
<dbReference type="Proteomes" id="UP000032304">
    <property type="component" value="Chromosome 7"/>
</dbReference>
<sequence length="199" mass="22457">MSRSYQDLEPDCQYKEGEAQDLIEFHVKHFRKDQLKVHFGSNNVLTVSGERPLEGSKWTRFRKEFTIPKDCKANEIRARFSSGFLYITIPKKIAYSQQDSLTPMQRGESASSLPPVEDKGKLKQENNISQSREAAGEGTTGAPTENAISPQARPKWFISKLKMESKTAMKIGASLTVAALLFIVLFYAFKLCDPMIMNV</sequence>
<dbReference type="SUPFAM" id="SSF49764">
    <property type="entry name" value="HSP20-like chaperones"/>
    <property type="match status" value="1"/>
</dbReference>
<gene>
    <name evidence="9" type="ORF">B456_007G259500</name>
    <name evidence="10" type="ORF">Gorai_019532</name>
</gene>
<dbReference type="PANTHER" id="PTHR43670:SF118">
    <property type="entry name" value="HSP20_ALPHA CRYSTALLIN FAMILY PROTEIN"/>
    <property type="match status" value="1"/>
</dbReference>
<dbReference type="InterPro" id="IPR008978">
    <property type="entry name" value="HSP20-like_chaperone"/>
</dbReference>
<comment type="subcellular location">
    <subcellularLocation>
        <location evidence="1">Cell membrane</location>
        <topology evidence="1">Single-pass membrane protein</topology>
    </subcellularLocation>
</comment>
<keyword evidence="7" id="KW-1133">Transmembrane helix</keyword>
<keyword evidence="11" id="KW-1185">Reference proteome</keyword>
<dbReference type="Gene3D" id="2.60.40.790">
    <property type="match status" value="1"/>
</dbReference>
<organism evidence="9 11">
    <name type="scientific">Gossypium raimondii</name>
    <name type="common">Peruvian cotton</name>
    <name type="synonym">Gossypium klotzschianum subsp. raimondii</name>
    <dbReference type="NCBI Taxonomy" id="29730"/>
    <lineage>
        <taxon>Eukaryota</taxon>
        <taxon>Viridiplantae</taxon>
        <taxon>Streptophyta</taxon>
        <taxon>Embryophyta</taxon>
        <taxon>Tracheophyta</taxon>
        <taxon>Spermatophyta</taxon>
        <taxon>Magnoliopsida</taxon>
        <taxon>eudicotyledons</taxon>
        <taxon>Gunneridae</taxon>
        <taxon>Pentapetalae</taxon>
        <taxon>rosids</taxon>
        <taxon>malvids</taxon>
        <taxon>Malvales</taxon>
        <taxon>Malvaceae</taxon>
        <taxon>Malvoideae</taxon>
        <taxon>Gossypium</taxon>
    </lineage>
</organism>
<feature type="transmembrane region" description="Helical" evidence="7">
    <location>
        <begin position="168"/>
        <end position="189"/>
    </location>
</feature>
<name>A0A0D2TLN5_GOSRA</name>
<comment type="similarity">
    <text evidence="4 5">Belongs to the small heat shock protein (HSP20) family.</text>
</comment>
<reference evidence="10 12" key="2">
    <citation type="journal article" date="2019" name="Genome Biol. Evol.">
        <title>Insights into the evolution of the New World diploid cottons (Gossypium, subgenus Houzingenia) based on genome sequencing.</title>
        <authorList>
            <person name="Grover C.E."/>
            <person name="Arick M.A. 2nd"/>
            <person name="Thrash A."/>
            <person name="Conover J.L."/>
            <person name="Sanders W.S."/>
            <person name="Peterson D.G."/>
            <person name="Frelichowski J.E."/>
            <person name="Scheffler J.A."/>
            <person name="Scheffler B.E."/>
            <person name="Wendel J.F."/>
        </authorList>
    </citation>
    <scope>NUCLEOTIDE SEQUENCE [LARGE SCALE GENOMIC DNA]</scope>
    <source>
        <strain evidence="10">8</strain>
        <tissue evidence="10">Leaf</tissue>
    </source>
</reference>
<proteinExistence type="inferred from homology"/>
<reference evidence="10" key="3">
    <citation type="submission" date="2020-04" db="EMBL/GenBank/DDBJ databases">
        <authorList>
            <person name="Grover C.E."/>
            <person name="Arick M.A. II"/>
            <person name="Thrash A."/>
            <person name="Conover J.L."/>
            <person name="Sanders W.S."/>
            <person name="Peterson D.G."/>
            <person name="Scheffler J.A."/>
            <person name="Scheffler B.E."/>
            <person name="Wendel J.F."/>
        </authorList>
    </citation>
    <scope>NUCLEOTIDE SEQUENCE</scope>
    <source>
        <strain evidence="10">8</strain>
        <tissue evidence="10">Leaf</tissue>
    </source>
</reference>
<evidence type="ECO:0000256" key="2">
    <source>
        <dbReference type="ARBA" id="ARBA00022475"/>
    </source>
</evidence>
<dbReference type="AlphaFoldDB" id="A0A0D2TLN5"/>
<dbReference type="Gramene" id="KJB44555">
    <property type="protein sequence ID" value="KJB44555"/>
    <property type="gene ID" value="B456_007G259500"/>
</dbReference>
<dbReference type="GO" id="GO:0034605">
    <property type="term" value="P:cellular response to heat"/>
    <property type="evidence" value="ECO:0007669"/>
    <property type="project" value="TreeGrafter"/>
</dbReference>
<dbReference type="PANTHER" id="PTHR43670">
    <property type="entry name" value="HEAT SHOCK PROTEIN 26"/>
    <property type="match status" value="1"/>
</dbReference>
<dbReference type="OrthoDB" id="1431247at2759"/>
<keyword evidence="7" id="KW-0472">Membrane</keyword>
<evidence type="ECO:0000256" key="7">
    <source>
        <dbReference type="SAM" id="Phobius"/>
    </source>
</evidence>
<dbReference type="GO" id="GO:0006952">
    <property type="term" value="P:defense response"/>
    <property type="evidence" value="ECO:0007669"/>
    <property type="project" value="UniProtKB-KW"/>
</dbReference>
<protein>
    <recommendedName>
        <fullName evidence="8">SHSP domain-containing protein</fullName>
    </recommendedName>
</protein>
<evidence type="ECO:0000313" key="11">
    <source>
        <dbReference type="Proteomes" id="UP000032304"/>
    </source>
</evidence>
<evidence type="ECO:0000313" key="12">
    <source>
        <dbReference type="Proteomes" id="UP000593578"/>
    </source>
</evidence>
<dbReference type="OMA" id="CKWRIEE"/>
<evidence type="ECO:0000256" key="1">
    <source>
        <dbReference type="ARBA" id="ARBA00004162"/>
    </source>
</evidence>
<dbReference type="InterPro" id="IPR002068">
    <property type="entry name" value="A-crystallin/Hsp20_dom"/>
</dbReference>
<keyword evidence="3" id="KW-0611">Plant defense</keyword>
<evidence type="ECO:0000259" key="8">
    <source>
        <dbReference type="PROSITE" id="PS01031"/>
    </source>
</evidence>
<evidence type="ECO:0000313" key="10">
    <source>
        <dbReference type="EMBL" id="MBA0590842.1"/>
    </source>
</evidence>
<dbReference type="Pfam" id="PF00011">
    <property type="entry name" value="HSP20"/>
    <property type="match status" value="1"/>
</dbReference>
<evidence type="ECO:0000256" key="3">
    <source>
        <dbReference type="ARBA" id="ARBA00022821"/>
    </source>
</evidence>
<dbReference type="EMBL" id="JABEZZ010000007">
    <property type="protein sequence ID" value="MBA0590842.1"/>
    <property type="molecule type" value="Genomic_DNA"/>
</dbReference>
<feature type="compositionally biased region" description="Polar residues" evidence="6">
    <location>
        <begin position="100"/>
        <end position="112"/>
    </location>
</feature>
<feature type="domain" description="SHSP" evidence="8">
    <location>
        <begin position="3"/>
        <end position="107"/>
    </location>
</feature>
<feature type="region of interest" description="Disordered" evidence="6">
    <location>
        <begin position="100"/>
        <end position="148"/>
    </location>
</feature>
<evidence type="ECO:0000313" key="9">
    <source>
        <dbReference type="EMBL" id="KJB44555.1"/>
    </source>
</evidence>
<dbReference type="KEGG" id="gra:105804440"/>
<keyword evidence="2" id="KW-1003">Cell membrane</keyword>
<reference evidence="9 11" key="1">
    <citation type="journal article" date="2012" name="Nature">
        <title>Repeated polyploidization of Gossypium genomes and the evolution of spinnable cotton fibres.</title>
        <authorList>
            <person name="Paterson A.H."/>
            <person name="Wendel J.F."/>
            <person name="Gundlach H."/>
            <person name="Guo H."/>
            <person name="Jenkins J."/>
            <person name="Jin D."/>
            <person name="Llewellyn D."/>
            <person name="Showmaker K.C."/>
            <person name="Shu S."/>
            <person name="Udall J."/>
            <person name="Yoo M.J."/>
            <person name="Byers R."/>
            <person name="Chen W."/>
            <person name="Doron-Faigenboim A."/>
            <person name="Duke M.V."/>
            <person name="Gong L."/>
            <person name="Grimwood J."/>
            <person name="Grover C."/>
            <person name="Grupp K."/>
            <person name="Hu G."/>
            <person name="Lee T.H."/>
            <person name="Li J."/>
            <person name="Lin L."/>
            <person name="Liu T."/>
            <person name="Marler B.S."/>
            <person name="Page J.T."/>
            <person name="Roberts A.W."/>
            <person name="Romanel E."/>
            <person name="Sanders W.S."/>
            <person name="Szadkowski E."/>
            <person name="Tan X."/>
            <person name="Tang H."/>
            <person name="Xu C."/>
            <person name="Wang J."/>
            <person name="Wang Z."/>
            <person name="Zhang D."/>
            <person name="Zhang L."/>
            <person name="Ashrafi H."/>
            <person name="Bedon F."/>
            <person name="Bowers J.E."/>
            <person name="Brubaker C.L."/>
            <person name="Chee P.W."/>
            <person name="Das S."/>
            <person name="Gingle A.R."/>
            <person name="Haigler C.H."/>
            <person name="Harker D."/>
            <person name="Hoffmann L.V."/>
            <person name="Hovav R."/>
            <person name="Jones D.C."/>
            <person name="Lemke C."/>
            <person name="Mansoor S."/>
            <person name="ur Rahman M."/>
            <person name="Rainville L.N."/>
            <person name="Rambani A."/>
            <person name="Reddy U.K."/>
            <person name="Rong J.K."/>
            <person name="Saranga Y."/>
            <person name="Scheffler B.E."/>
            <person name="Scheffler J.A."/>
            <person name="Stelly D.M."/>
            <person name="Triplett B.A."/>
            <person name="Van Deynze A."/>
            <person name="Vaslin M.F."/>
            <person name="Waghmare V.N."/>
            <person name="Walford S.A."/>
            <person name="Wright R.J."/>
            <person name="Zaki E.A."/>
            <person name="Zhang T."/>
            <person name="Dennis E.S."/>
            <person name="Mayer K.F."/>
            <person name="Peterson D.G."/>
            <person name="Rokhsar D.S."/>
            <person name="Wang X."/>
            <person name="Schmutz J."/>
        </authorList>
    </citation>
    <scope>NUCLEOTIDE SEQUENCE [LARGE SCALE GENOMIC DNA]</scope>
</reference>
<evidence type="ECO:0000256" key="6">
    <source>
        <dbReference type="SAM" id="MobiDB-lite"/>
    </source>
</evidence>
<accession>A0A0D2TLN5</accession>